<dbReference type="PANTHER" id="PTHR11908:SF132">
    <property type="entry name" value="ALDEHYDE OXIDASE 1-RELATED"/>
    <property type="match status" value="1"/>
</dbReference>
<proteinExistence type="predicted"/>
<feature type="domain" description="Aldehyde oxidase/xanthine dehydrogenase a/b hammerhead" evidence="3">
    <location>
        <begin position="16"/>
        <end position="120"/>
    </location>
</feature>
<dbReference type="InterPro" id="IPR036856">
    <property type="entry name" value="Ald_Oxase/Xan_DH_a/b_sf"/>
</dbReference>
<dbReference type="InterPro" id="IPR016208">
    <property type="entry name" value="Ald_Oxase/xanthine_DH-like"/>
</dbReference>
<dbReference type="Proteomes" id="UP000518887">
    <property type="component" value="Unassembled WGS sequence"/>
</dbReference>
<dbReference type="SMART" id="SM01008">
    <property type="entry name" value="Ald_Xan_dh_C"/>
    <property type="match status" value="1"/>
</dbReference>
<comment type="caution">
    <text evidence="4">The sequence shown here is derived from an EMBL/GenBank/DDBJ whole genome shotgun (WGS) entry which is preliminary data.</text>
</comment>
<evidence type="ECO:0000256" key="2">
    <source>
        <dbReference type="ARBA" id="ARBA00023002"/>
    </source>
</evidence>
<dbReference type="Gene3D" id="3.30.365.10">
    <property type="entry name" value="Aldehyde oxidase/xanthine dehydrogenase, molybdopterin binding domain"/>
    <property type="match status" value="3"/>
</dbReference>
<dbReference type="InterPro" id="IPR000674">
    <property type="entry name" value="Ald_Oxase/Xan_DH_a/b"/>
</dbReference>
<dbReference type="Gene3D" id="3.90.1170.50">
    <property type="entry name" value="Aldehyde oxidase/xanthine dehydrogenase, a/b hammerhead"/>
    <property type="match status" value="1"/>
</dbReference>
<evidence type="ECO:0000313" key="4">
    <source>
        <dbReference type="EMBL" id="MBB5225542.1"/>
    </source>
</evidence>
<dbReference type="InterPro" id="IPR008274">
    <property type="entry name" value="AldOxase/xan_DH_MoCoBD1"/>
</dbReference>
<dbReference type="InterPro" id="IPR037165">
    <property type="entry name" value="AldOxase/xan_DH_Mopterin-bd_sf"/>
</dbReference>
<dbReference type="Pfam" id="PF02738">
    <property type="entry name" value="MoCoBD_1"/>
    <property type="match status" value="1"/>
</dbReference>
<evidence type="ECO:0000313" key="5">
    <source>
        <dbReference type="Proteomes" id="UP000518887"/>
    </source>
</evidence>
<accession>A0A7W8LLJ3</accession>
<dbReference type="EMBL" id="JACHFQ010000002">
    <property type="protein sequence ID" value="MBB5225542.1"/>
    <property type="molecule type" value="Genomic_DNA"/>
</dbReference>
<dbReference type="AlphaFoldDB" id="A0A7W8LLJ3"/>
<dbReference type="PANTHER" id="PTHR11908">
    <property type="entry name" value="XANTHINE DEHYDROGENASE"/>
    <property type="match status" value="1"/>
</dbReference>
<dbReference type="GO" id="GO:0016491">
    <property type="term" value="F:oxidoreductase activity"/>
    <property type="evidence" value="ECO:0007669"/>
    <property type="project" value="UniProtKB-KW"/>
</dbReference>
<dbReference type="SUPFAM" id="SSF54665">
    <property type="entry name" value="CO dehydrogenase molybdoprotein N-domain-like"/>
    <property type="match status" value="1"/>
</dbReference>
<name>A0A7W8LLJ3_9SPIR</name>
<keyword evidence="5" id="KW-1185">Reference proteome</keyword>
<sequence>MCAKRKSAAKKKVLFSEEFYSDMSAPDMLYAVTITSPFSYGRIASIDFNPGTKIPENYHLFTYRDIPGEKKVKILDSEVPVFSTGEISYKGEPIAILVGPDKEILEELKNDVRVQLDKNELQKDESRFARAYNYLTVSLKDGSAIEQSLIALRNTLEDFSKPRQVIAKRRLIVGDVDKSFADEEKTAFLVEGKWNNHIHYKSNKETEGCLCYVKGGNLHIFTPCQWISQLTKTVSDVTGFPKEKIFITRTLISHKTTNALWFSGIIVSQAAVAAIKTGAPVKYSLSRESQEELMELPPEISISHKTALDSKGLISAMDISIEYDSGSYNPCAQDILDRLTLAAAGIYNCKNVRVNARAFKSHNPPSSIHLAMLDSYSFFAVENQIQKIAEVTGFSPVELRQMNKAGGLQKSTKPFTFSFGRSSDAINAVAIRSDFKRKYAVARLSESGKYEQYDSSIYSPPSRGIGLACAFDGSGYLGPFFEKSNLSMQISVSEEKKLIVHAYPPSNSIREIWTKLITDNIEIDKRNIVFTNETIEETGKTKTSALVIPETLIGTVSIKTILLKKCLDSIKRKKIDGTSFSVKKSLPPSRLKLWNQEEFSGLPYYNTAFGTCTVELEFDSCTYRENIKRICVIIDGGKILSPKAAENAVHRSIQRCLAMLVDEAPLSCPAISVQFMQSEEEPKQIGHLVYSILPAAYTSALSQALAQPVSHLPLQTDSLFKICEYHARKNEVEE</sequence>
<gene>
    <name evidence="4" type="ORF">HNP76_000886</name>
</gene>
<dbReference type="SUPFAM" id="SSF56003">
    <property type="entry name" value="Molybdenum cofactor-binding domain"/>
    <property type="match status" value="1"/>
</dbReference>
<evidence type="ECO:0000256" key="1">
    <source>
        <dbReference type="ARBA" id="ARBA00022505"/>
    </source>
</evidence>
<dbReference type="RefSeq" id="WP_184657916.1">
    <property type="nucleotide sequence ID" value="NZ_CP031518.1"/>
</dbReference>
<keyword evidence="1" id="KW-0500">Molybdenum</keyword>
<keyword evidence="2" id="KW-0560">Oxidoreductase</keyword>
<evidence type="ECO:0000259" key="3">
    <source>
        <dbReference type="SMART" id="SM01008"/>
    </source>
</evidence>
<protein>
    <submittedName>
        <fullName evidence="4">CO/xanthine dehydrogenase Mo-binding subunit</fullName>
    </submittedName>
</protein>
<dbReference type="GO" id="GO:0005506">
    <property type="term" value="F:iron ion binding"/>
    <property type="evidence" value="ECO:0007669"/>
    <property type="project" value="InterPro"/>
</dbReference>
<reference evidence="4 5" key="1">
    <citation type="submission" date="2020-08" db="EMBL/GenBank/DDBJ databases">
        <title>Genomic Encyclopedia of Type Strains, Phase IV (KMG-IV): sequencing the most valuable type-strain genomes for metagenomic binning, comparative biology and taxonomic classification.</title>
        <authorList>
            <person name="Goeker M."/>
        </authorList>
    </citation>
    <scope>NUCLEOTIDE SEQUENCE [LARGE SCALE GENOMIC DNA]</scope>
    <source>
        <strain evidence="4 5">DSM 103462</strain>
    </source>
</reference>
<dbReference type="Pfam" id="PF01315">
    <property type="entry name" value="Ald_Xan_dh_C"/>
    <property type="match status" value="1"/>
</dbReference>
<organism evidence="4 5">
    <name type="scientific">Treponema ruminis</name>
    <dbReference type="NCBI Taxonomy" id="744515"/>
    <lineage>
        <taxon>Bacteria</taxon>
        <taxon>Pseudomonadati</taxon>
        <taxon>Spirochaetota</taxon>
        <taxon>Spirochaetia</taxon>
        <taxon>Spirochaetales</taxon>
        <taxon>Treponemataceae</taxon>
        <taxon>Treponema</taxon>
    </lineage>
</organism>